<evidence type="ECO:0000256" key="2">
    <source>
        <dbReference type="ARBA" id="ARBA00022448"/>
    </source>
</evidence>
<dbReference type="EMBL" id="CP000747">
    <property type="protein sequence ID" value="ACG79536.1"/>
    <property type="molecule type" value="Genomic_DNA"/>
</dbReference>
<dbReference type="InterPro" id="IPR012910">
    <property type="entry name" value="Plug_dom"/>
</dbReference>
<evidence type="ECO:0000256" key="8">
    <source>
        <dbReference type="PROSITE-ProRule" id="PRU01360"/>
    </source>
</evidence>
<dbReference type="GO" id="GO:0009279">
    <property type="term" value="C:cell outer membrane"/>
    <property type="evidence" value="ECO:0007669"/>
    <property type="project" value="UniProtKB-SubCell"/>
</dbReference>
<reference evidence="13 14" key="1">
    <citation type="journal article" date="2008" name="BMC Genomics">
        <title>Complete genome of Phenylobacterium zucineum - a novel facultative intracellular bacterium isolated from human erythroleukemia cell line K562.</title>
        <authorList>
            <person name="Luo Y."/>
            <person name="Xu X."/>
            <person name="Ding Z."/>
            <person name="Liu Z."/>
            <person name="Zhang B."/>
            <person name="Yan Z."/>
            <person name="Sun J."/>
            <person name="Hu S."/>
            <person name="Hu X."/>
        </authorList>
    </citation>
    <scope>NUCLEOTIDE SEQUENCE [LARGE SCALE GENOMIC DNA]</scope>
    <source>
        <strain evidence="13 14">HLK1</strain>
    </source>
</reference>
<evidence type="ECO:0000256" key="5">
    <source>
        <dbReference type="ARBA" id="ARBA00023077"/>
    </source>
</evidence>
<dbReference type="Pfam" id="PF07715">
    <property type="entry name" value="Plug"/>
    <property type="match status" value="1"/>
</dbReference>
<dbReference type="OrthoDB" id="7051241at2"/>
<dbReference type="PROSITE" id="PS52016">
    <property type="entry name" value="TONB_DEPENDENT_REC_3"/>
    <property type="match status" value="1"/>
</dbReference>
<protein>
    <submittedName>
        <fullName evidence="13">TonB-dependent receptor</fullName>
    </submittedName>
</protein>
<dbReference type="PANTHER" id="PTHR47234">
    <property type="match status" value="1"/>
</dbReference>
<dbReference type="CDD" id="cd01347">
    <property type="entry name" value="ligand_gated_channel"/>
    <property type="match status" value="1"/>
</dbReference>
<evidence type="ECO:0000256" key="3">
    <source>
        <dbReference type="ARBA" id="ARBA00022452"/>
    </source>
</evidence>
<dbReference type="eggNOG" id="COG4771">
    <property type="taxonomic scope" value="Bacteria"/>
</dbReference>
<keyword evidence="4 8" id="KW-0812">Transmembrane</keyword>
<evidence type="ECO:0000256" key="7">
    <source>
        <dbReference type="ARBA" id="ARBA00023237"/>
    </source>
</evidence>
<dbReference type="Gene3D" id="2.170.130.10">
    <property type="entry name" value="TonB-dependent receptor, plug domain"/>
    <property type="match status" value="1"/>
</dbReference>
<evidence type="ECO:0000313" key="13">
    <source>
        <dbReference type="EMBL" id="ACG79536.1"/>
    </source>
</evidence>
<dbReference type="Proteomes" id="UP000001868">
    <property type="component" value="Chromosome"/>
</dbReference>
<name>B4RA32_PHEZH</name>
<evidence type="ECO:0000256" key="1">
    <source>
        <dbReference type="ARBA" id="ARBA00004571"/>
    </source>
</evidence>
<comment type="subcellular location">
    <subcellularLocation>
        <location evidence="1 8">Cell outer membrane</location>
        <topology evidence="1 8">Multi-pass membrane protein</topology>
    </subcellularLocation>
</comment>
<feature type="signal peptide" evidence="10">
    <location>
        <begin position="1"/>
        <end position="27"/>
    </location>
</feature>
<dbReference type="AlphaFoldDB" id="B4RA32"/>
<evidence type="ECO:0000256" key="4">
    <source>
        <dbReference type="ARBA" id="ARBA00022692"/>
    </source>
</evidence>
<dbReference type="STRING" id="450851.PHZ_c3127"/>
<dbReference type="HOGENOM" id="CLU_010745_0_1_5"/>
<keyword evidence="14" id="KW-1185">Reference proteome</keyword>
<dbReference type="SUPFAM" id="SSF56935">
    <property type="entry name" value="Porins"/>
    <property type="match status" value="1"/>
</dbReference>
<keyword evidence="5 9" id="KW-0798">TonB box</keyword>
<comment type="similarity">
    <text evidence="8 9">Belongs to the TonB-dependent receptor family.</text>
</comment>
<accession>B4RA32</accession>
<keyword evidence="3 8" id="KW-1134">Transmembrane beta strand</keyword>
<dbReference type="PANTHER" id="PTHR47234:SF2">
    <property type="entry name" value="TONB-DEPENDENT RECEPTOR"/>
    <property type="match status" value="1"/>
</dbReference>
<keyword evidence="7 8" id="KW-0998">Cell outer membrane</keyword>
<keyword evidence="13" id="KW-0675">Receptor</keyword>
<evidence type="ECO:0000256" key="10">
    <source>
        <dbReference type="SAM" id="SignalP"/>
    </source>
</evidence>
<dbReference type="Pfam" id="PF00593">
    <property type="entry name" value="TonB_dep_Rec_b-barrel"/>
    <property type="match status" value="1"/>
</dbReference>
<dbReference type="eggNOG" id="COG1629">
    <property type="taxonomic scope" value="Bacteria"/>
</dbReference>
<keyword evidence="10" id="KW-0732">Signal</keyword>
<dbReference type="InterPro" id="IPR000531">
    <property type="entry name" value="Beta-barrel_TonB"/>
</dbReference>
<feature type="domain" description="TonB-dependent receptor-like beta-barrel" evidence="11">
    <location>
        <begin position="474"/>
        <end position="951"/>
    </location>
</feature>
<dbReference type="InterPro" id="IPR036942">
    <property type="entry name" value="Beta-barrel_TonB_sf"/>
</dbReference>
<dbReference type="Gene3D" id="2.40.170.20">
    <property type="entry name" value="TonB-dependent receptor, beta-barrel domain"/>
    <property type="match status" value="1"/>
</dbReference>
<feature type="domain" description="TonB-dependent receptor plug" evidence="12">
    <location>
        <begin position="49"/>
        <end position="168"/>
    </location>
</feature>
<evidence type="ECO:0000259" key="11">
    <source>
        <dbReference type="Pfam" id="PF00593"/>
    </source>
</evidence>
<proteinExistence type="inferred from homology"/>
<evidence type="ECO:0000256" key="6">
    <source>
        <dbReference type="ARBA" id="ARBA00023136"/>
    </source>
</evidence>
<dbReference type="InterPro" id="IPR039426">
    <property type="entry name" value="TonB-dep_rcpt-like"/>
</dbReference>
<dbReference type="InterPro" id="IPR037066">
    <property type="entry name" value="Plug_dom_sf"/>
</dbReference>
<dbReference type="KEGG" id="pzu:PHZ_c3127"/>
<evidence type="ECO:0000259" key="12">
    <source>
        <dbReference type="Pfam" id="PF07715"/>
    </source>
</evidence>
<feature type="chain" id="PRO_5002825222" evidence="10">
    <location>
        <begin position="28"/>
        <end position="985"/>
    </location>
</feature>
<sequence>MTKSRFFCSVSAMAAVAALGAGGQALAQQSPTQVGEVVVTGSFIRGTPEDAALPVDVISQDDIERQGAPSTLELIKQLSVSSGVLGDTNQFDTRAQGSEGSGSINLRGLGAQRTLVLLNGRRMSPNPFGQAGAGIVDTNTLPTVAIGRVEVLKEGAAATYGSDAIGGVVNFITRTNFDGLEVSGSYRHIDGSKGDYTGGLLWGHTFDNGNILLSAGWQHRSELKVTDRDWAVRPFAENPEGGWSGGSSVTGFLPVAQTPTGAWVPAGAGVLDAGCAPLGGIPVAGALPQCRFHYIEYDNITEAEDRIQLYGEFNADLAEGHRLHVEALYAKTEVPNWKTSPSYLTLQTPTATTNPTVGSLTPAVLRGWFVPANNPGFVAYRAANPGAIPAAATGAHFPGVFYRPLSFGGNPIFDGNEGASEGMRQYEAARVSGSLRGDLPWMGIGYDVAVTYGQETGWRTGYDTVVSRLQLALRGYGSAATGAGGGCTAAETNNFTTNAGNEAIGCYWFNPFSNAFASNAVSGASNPQFSAAAANNPDVIRWFFDQVSTKQTQRIFVTDAVLNGTTGFELPGGEVRWAAGFQFRRDGFESEYNDLSDIDANPCIDTPVTGTGSCAVRNGPLVFLGTGEEADLSRDVWAAFAELSVPVSDAIQVQLAIRYEDYEAVGTTTNPKANVRWQVADWLALRGSVGTTFRGPPLTQLNNSSVTALSFIAGSFRAIDLFGNPDLEPETADNFSLGAIFDVGRFKATVDWWRFDFDNPIVGEPSGSIVNTMFPGGATTRCGTAEYAGLQSRFDFQGACSTATIARVRTQWVNGPKIKTSGIDVLADYDFGEVFGGNLRAGLSATYTLEYKIDDFEVEGVTVEQAYDAAGFLNYQLIATSLPELKGSGYVEYSTGPHNLRFTVNYIDSYVDQRAAITGPGKTIDETWLAEIDYRVLLPWDTTVTLSVDNVFDEDPSFARLDLSYDPFTGSPLGRTFKVGVRKRF</sequence>
<dbReference type="RefSeq" id="WP_012523674.1">
    <property type="nucleotide sequence ID" value="NC_011144.1"/>
</dbReference>
<evidence type="ECO:0000256" key="9">
    <source>
        <dbReference type="RuleBase" id="RU003357"/>
    </source>
</evidence>
<keyword evidence="2 8" id="KW-0813">Transport</keyword>
<evidence type="ECO:0000313" key="14">
    <source>
        <dbReference type="Proteomes" id="UP000001868"/>
    </source>
</evidence>
<organism evidence="13 14">
    <name type="scientific">Phenylobacterium zucineum (strain HLK1)</name>
    <dbReference type="NCBI Taxonomy" id="450851"/>
    <lineage>
        <taxon>Bacteria</taxon>
        <taxon>Pseudomonadati</taxon>
        <taxon>Pseudomonadota</taxon>
        <taxon>Alphaproteobacteria</taxon>
        <taxon>Caulobacterales</taxon>
        <taxon>Caulobacteraceae</taxon>
        <taxon>Phenylobacterium</taxon>
    </lineage>
</organism>
<keyword evidence="6 8" id="KW-0472">Membrane</keyword>
<gene>
    <name evidence="13" type="ordered locus">PHZ_c3127</name>
</gene>